<evidence type="ECO:0000313" key="1">
    <source>
        <dbReference type="EMBL" id="CAK9020970.1"/>
    </source>
</evidence>
<sequence length="101" mass="11259">MLLNHMEMRCRKQNLTAQMSLVLACMRRRLKALPKHEHVTPEMVAILSKIFKKLTLGRLLDLIRSSRNVPNAFKAELLAVAALAVGRPIPAGDEATSENSL</sequence>
<dbReference type="Proteomes" id="UP001642484">
    <property type="component" value="Unassembled WGS sequence"/>
</dbReference>
<keyword evidence="2" id="KW-1185">Reference proteome</keyword>
<evidence type="ECO:0000313" key="2">
    <source>
        <dbReference type="Proteomes" id="UP001642484"/>
    </source>
</evidence>
<proteinExistence type="predicted"/>
<accession>A0ABP0K2G7</accession>
<name>A0ABP0K2G7_9DINO</name>
<protein>
    <submittedName>
        <fullName evidence="1">Uncharacterized protein</fullName>
    </submittedName>
</protein>
<organism evidence="1 2">
    <name type="scientific">Durusdinium trenchii</name>
    <dbReference type="NCBI Taxonomy" id="1381693"/>
    <lineage>
        <taxon>Eukaryota</taxon>
        <taxon>Sar</taxon>
        <taxon>Alveolata</taxon>
        <taxon>Dinophyceae</taxon>
        <taxon>Suessiales</taxon>
        <taxon>Symbiodiniaceae</taxon>
        <taxon>Durusdinium</taxon>
    </lineage>
</organism>
<gene>
    <name evidence="1" type="ORF">CCMP2556_LOCUS14272</name>
</gene>
<comment type="caution">
    <text evidence="1">The sequence shown here is derived from an EMBL/GenBank/DDBJ whole genome shotgun (WGS) entry which is preliminary data.</text>
</comment>
<dbReference type="EMBL" id="CAXAMN010007258">
    <property type="protein sequence ID" value="CAK9020970.1"/>
    <property type="molecule type" value="Genomic_DNA"/>
</dbReference>
<reference evidence="1 2" key="1">
    <citation type="submission" date="2024-02" db="EMBL/GenBank/DDBJ databases">
        <authorList>
            <person name="Chen Y."/>
            <person name="Shah S."/>
            <person name="Dougan E. K."/>
            <person name="Thang M."/>
            <person name="Chan C."/>
        </authorList>
    </citation>
    <scope>NUCLEOTIDE SEQUENCE [LARGE SCALE GENOMIC DNA]</scope>
</reference>